<dbReference type="PANTHER" id="PTHR35978:SF1">
    <property type="entry name" value="IQ DOMAIN-CONTAINING PROTEIN M"/>
    <property type="match status" value="1"/>
</dbReference>
<evidence type="ECO:0000256" key="1">
    <source>
        <dbReference type="SAM" id="MobiDB-lite"/>
    </source>
</evidence>
<gene>
    <name evidence="3" type="ORF">JXQ802_LOCUS17085</name>
    <name evidence="4" type="ORF">JXQ802_LOCUS17477</name>
    <name evidence="2" type="ORF">PYM288_LOCUS12971</name>
</gene>
<dbReference type="SUPFAM" id="SSF52540">
    <property type="entry name" value="P-loop containing nucleoside triphosphate hydrolases"/>
    <property type="match status" value="1"/>
</dbReference>
<evidence type="ECO:0000313" key="3">
    <source>
        <dbReference type="EMBL" id="CAF1059373.1"/>
    </source>
</evidence>
<dbReference type="InterPro" id="IPR000048">
    <property type="entry name" value="IQ_motif_EF-hand-BS"/>
</dbReference>
<evidence type="ECO:0000313" key="5">
    <source>
        <dbReference type="Proteomes" id="UP000663870"/>
    </source>
</evidence>
<reference evidence="4" key="1">
    <citation type="submission" date="2021-02" db="EMBL/GenBank/DDBJ databases">
        <authorList>
            <person name="Nowell W R."/>
        </authorList>
    </citation>
    <scope>NUCLEOTIDE SEQUENCE</scope>
</reference>
<dbReference type="EMBL" id="CAJNOL010000443">
    <property type="protein sequence ID" value="CAF1066996.1"/>
    <property type="molecule type" value="Genomic_DNA"/>
</dbReference>
<feature type="compositionally biased region" description="Polar residues" evidence="1">
    <location>
        <begin position="370"/>
        <end position="399"/>
    </location>
</feature>
<dbReference type="SMART" id="SM00015">
    <property type="entry name" value="IQ"/>
    <property type="match status" value="2"/>
</dbReference>
<name>A0A814LKF6_9BILA</name>
<dbReference type="CDD" id="cd23766">
    <property type="entry name" value="IQCG"/>
    <property type="match status" value="1"/>
</dbReference>
<dbReference type="PANTHER" id="PTHR35978">
    <property type="entry name" value="IQ DOMAIN-CONTAINING PROTEIN M"/>
    <property type="match status" value="1"/>
</dbReference>
<feature type="region of interest" description="Disordered" evidence="1">
    <location>
        <begin position="827"/>
        <end position="851"/>
    </location>
</feature>
<protein>
    <submittedName>
        <fullName evidence="4">Uncharacterized protein</fullName>
    </submittedName>
</protein>
<organism evidence="4 5">
    <name type="scientific">Rotaria sordida</name>
    <dbReference type="NCBI Taxonomy" id="392033"/>
    <lineage>
        <taxon>Eukaryota</taxon>
        <taxon>Metazoa</taxon>
        <taxon>Spiralia</taxon>
        <taxon>Gnathifera</taxon>
        <taxon>Rotifera</taxon>
        <taxon>Eurotatoria</taxon>
        <taxon>Bdelloidea</taxon>
        <taxon>Philodinida</taxon>
        <taxon>Philodinidae</taxon>
        <taxon>Rotaria</taxon>
    </lineage>
</organism>
<sequence length="1099" mass="127209">MTSTGQYPEPWKGTAATLFNPYLNINELSNPIRQQSVRTRVLTPTRHSRAPPESLVETGNLKVTTSESVKRPKSKRFPSQNAAEEVSIYVQQMIHNQFCGRSGTPGDLRYDDQQLRRTLNTPNSRITIKKRISSSKQRSRVSEYPLDDFFTTADEQISRMTSMMPGRESSFSENNIPSGDSPMHRSNNGERLTLADMCNVASNVGDKMSQSKEKVGLEAIRGFRLPSARLTYEPYEYHPIEAPILLGQQHIPTDRIRLNDILTDDNYSNAPMIEIVNNDIIDDKSSRISRTHLKSSTTTQSKINEFKDWRGKISQANLPDVRNRLRRQYSASVISPQRPCTAASNFSKSRPESSGGLLINDSQKEEEIPRSSSSNKMVTISVPSVLKNPSNSKQRQRSYPLNVRIDETNVKQNPDRNESDQAQSCESAENRIDPPCLSLKSENTDEILKIREINPHATPVPMLSTSTTPFTIDTNDSHIDENLSSDPLSNKRNYKLISSSSRQIYRTIPEQNQYINKNQTNEQLTQLTLSQLELLENYDPMISAKIGIPFIPVQMLARPRQANQSAKLSIQQIQRNYPKKKGQPVFEPRASRSCHSLIDISQRLQLTKSKRIPIERQTTFEKVENDESIQETIQIKSIENPNRLTISVYSPSEQHLYVKHTNSIRTSSKANPSQSDDISTLINSTDQQANFSHQLKEEQPIEYNLSVLNIRTQQEVDQMRQRGKINQRRLVFPTSIITNSNKNSYRNRHIKQQGRPIPSVFLTQDPDEYNYSTSIYRQARSDVDIKRAFKGFVVENIQRKLSADQRKKREEEQKAAIKIQRAYREHLQRRKQIESRHSSASKRHEEERHHRRILSAKRAQYVEQQFIEQTRIQDENKEYKKMLEDTGASLRIFANFNEIDAKFSKSTLNRAATCIQRWWRGFIVRHRWNYLKKEVANFGLTWFEFSSRYRQVVQRIQKMRQSEYKQFIFNVDQAKDFLTSEKKLTTIFKALSFNDKLDENELEKFFECCDLSATTYEIKEALESVIQHYPHKKNDSLTKEILFDVVYYIYPPKATGLETSRKSTWIRPIIDGEDETAIQGTPFLEPIDMSLIYKFLDKQ</sequence>
<dbReference type="Gene3D" id="1.20.5.190">
    <property type="match status" value="2"/>
</dbReference>
<dbReference type="InterPro" id="IPR027417">
    <property type="entry name" value="P-loop_NTPase"/>
</dbReference>
<evidence type="ECO:0000313" key="4">
    <source>
        <dbReference type="EMBL" id="CAF1066996.1"/>
    </source>
</evidence>
<dbReference type="Proteomes" id="UP000663870">
    <property type="component" value="Unassembled WGS sequence"/>
</dbReference>
<feature type="region of interest" description="Disordered" evidence="1">
    <location>
        <begin position="334"/>
        <end position="438"/>
    </location>
</feature>
<keyword evidence="5" id="KW-1185">Reference proteome</keyword>
<dbReference type="AlphaFoldDB" id="A0A814LKF6"/>
<dbReference type="Pfam" id="PF00612">
    <property type="entry name" value="IQ"/>
    <property type="match status" value="2"/>
</dbReference>
<dbReference type="PROSITE" id="PS50096">
    <property type="entry name" value="IQ"/>
    <property type="match status" value="2"/>
</dbReference>
<comment type="caution">
    <text evidence="4">The sequence shown here is derived from an EMBL/GenBank/DDBJ whole genome shotgun (WGS) entry which is preliminary data.</text>
</comment>
<dbReference type="Proteomes" id="UP000663854">
    <property type="component" value="Unassembled WGS sequence"/>
</dbReference>
<dbReference type="EMBL" id="CAJNOL010000426">
    <property type="protein sequence ID" value="CAF1059373.1"/>
    <property type="molecule type" value="Genomic_DNA"/>
</dbReference>
<evidence type="ECO:0000313" key="2">
    <source>
        <dbReference type="EMBL" id="CAF0968175.1"/>
    </source>
</evidence>
<proteinExistence type="predicted"/>
<feature type="compositionally biased region" description="Basic and acidic residues" evidence="1">
    <location>
        <begin position="404"/>
        <end position="419"/>
    </location>
</feature>
<dbReference type="EMBL" id="CAJNOH010000250">
    <property type="protein sequence ID" value="CAF0968175.1"/>
    <property type="molecule type" value="Genomic_DNA"/>
</dbReference>
<accession>A0A814LKF6</accession>
<feature type="compositionally biased region" description="Basic and acidic residues" evidence="1">
    <location>
        <begin position="827"/>
        <end position="848"/>
    </location>
</feature>